<evidence type="ECO:0000313" key="1">
    <source>
        <dbReference type="EMBL" id="UOE78421.1"/>
    </source>
</evidence>
<geneLocation type="plasmid" evidence="1 2">
    <name>unnamed2</name>
</geneLocation>
<protein>
    <submittedName>
        <fullName evidence="1">Uncharacterized protein</fullName>
    </submittedName>
</protein>
<proteinExistence type="predicted"/>
<dbReference type="Proteomes" id="UP001058458">
    <property type="component" value="Plasmid unnamed2"/>
</dbReference>
<keyword evidence="1" id="KW-0614">Plasmid</keyword>
<dbReference type="RefSeq" id="WP_256835527.1">
    <property type="nucleotide sequence ID" value="NZ_CP063416.1"/>
</dbReference>
<accession>A0AB38R4V0</accession>
<dbReference type="AlphaFoldDB" id="A0AB38R4V0"/>
<sequence>MIMQMTIEEVLGTDIEKTFFQSGAMYAKVLNDELERSSVELGDGILHPGEFVARLGEKDRTSFIMQKGNYLRYCGRYGRLILFSVNDFVSDYYYAFIYIDKNTLLLCSNKGCKDIRIQKLEKVKN</sequence>
<name>A0AB38R4V0_PARTM</name>
<gene>
    <name evidence="1" type="ORF">IMI45_20195</name>
</gene>
<dbReference type="EMBL" id="CP063416">
    <property type="protein sequence ID" value="UOE78421.1"/>
    <property type="molecule type" value="Genomic_DNA"/>
</dbReference>
<evidence type="ECO:0000313" key="2">
    <source>
        <dbReference type="Proteomes" id="UP001058458"/>
    </source>
</evidence>
<organism evidence="1 2">
    <name type="scientific">Parageobacillus thermoglucosidasius</name>
    <name type="common">Geobacillus thermoglucosidasius</name>
    <dbReference type="NCBI Taxonomy" id="1426"/>
    <lineage>
        <taxon>Bacteria</taxon>
        <taxon>Bacillati</taxon>
        <taxon>Bacillota</taxon>
        <taxon>Bacilli</taxon>
        <taxon>Bacillales</taxon>
        <taxon>Anoxybacillaceae</taxon>
        <taxon>Parageobacillus</taxon>
    </lineage>
</organism>
<reference evidence="1" key="1">
    <citation type="submission" date="2020-10" db="EMBL/GenBank/DDBJ databases">
        <authorList>
            <person name="Delgado J.A."/>
            <person name="Gonzalez J.M."/>
        </authorList>
    </citation>
    <scope>NUCLEOTIDE SEQUENCE</scope>
    <source>
        <strain evidence="1">23.6</strain>
        <plasmid evidence="1">unnamed2</plasmid>
    </source>
</reference>